<dbReference type="Pfam" id="PF00356">
    <property type="entry name" value="LacI"/>
    <property type="match status" value="1"/>
</dbReference>
<dbReference type="EMBL" id="BAABLM010000005">
    <property type="protein sequence ID" value="GAA4678321.1"/>
    <property type="molecule type" value="Genomic_DNA"/>
</dbReference>
<dbReference type="Gene3D" id="3.40.50.2300">
    <property type="match status" value="2"/>
</dbReference>
<dbReference type="InterPro" id="IPR046335">
    <property type="entry name" value="LacI/GalR-like_sensor"/>
</dbReference>
<keyword evidence="2 5" id="KW-0238">DNA-binding</keyword>
<evidence type="ECO:0000313" key="6">
    <source>
        <dbReference type="Proteomes" id="UP001501295"/>
    </source>
</evidence>
<comment type="caution">
    <text evidence="5">The sequence shown here is derived from an EMBL/GenBank/DDBJ whole genome shotgun (WGS) entry which is preliminary data.</text>
</comment>
<dbReference type="Gene3D" id="1.10.260.40">
    <property type="entry name" value="lambda repressor-like DNA-binding domains"/>
    <property type="match status" value="1"/>
</dbReference>
<dbReference type="SMART" id="SM00354">
    <property type="entry name" value="HTH_LACI"/>
    <property type="match status" value="1"/>
</dbReference>
<evidence type="ECO:0000256" key="3">
    <source>
        <dbReference type="ARBA" id="ARBA00023163"/>
    </source>
</evidence>
<evidence type="ECO:0000313" key="5">
    <source>
        <dbReference type="EMBL" id="GAA4678321.1"/>
    </source>
</evidence>
<dbReference type="CDD" id="cd01392">
    <property type="entry name" value="HTH_LacI"/>
    <property type="match status" value="1"/>
</dbReference>
<dbReference type="Proteomes" id="UP001501295">
    <property type="component" value="Unassembled WGS sequence"/>
</dbReference>
<gene>
    <name evidence="5" type="ORF">GCM10025780_23980</name>
</gene>
<organism evidence="5 6">
    <name type="scientific">Frondihabitans cladoniiphilus</name>
    <dbReference type="NCBI Taxonomy" id="715785"/>
    <lineage>
        <taxon>Bacteria</taxon>
        <taxon>Bacillati</taxon>
        <taxon>Actinomycetota</taxon>
        <taxon>Actinomycetes</taxon>
        <taxon>Micrococcales</taxon>
        <taxon>Microbacteriaceae</taxon>
        <taxon>Frondihabitans</taxon>
    </lineage>
</organism>
<keyword evidence="6" id="KW-1185">Reference proteome</keyword>
<dbReference type="InterPro" id="IPR000843">
    <property type="entry name" value="HTH_LacI"/>
</dbReference>
<dbReference type="InterPro" id="IPR010982">
    <property type="entry name" value="Lambda_DNA-bd_dom_sf"/>
</dbReference>
<dbReference type="CDD" id="cd06267">
    <property type="entry name" value="PBP1_LacI_sugar_binding-like"/>
    <property type="match status" value="1"/>
</dbReference>
<name>A0ABP8W3J1_9MICO</name>
<accession>A0ABP8W3J1</accession>
<evidence type="ECO:0000259" key="4">
    <source>
        <dbReference type="PROSITE" id="PS50932"/>
    </source>
</evidence>
<protein>
    <submittedName>
        <fullName evidence="5">LacI family DNA-binding transcriptional regulator</fullName>
    </submittedName>
</protein>
<dbReference type="GO" id="GO:0003677">
    <property type="term" value="F:DNA binding"/>
    <property type="evidence" value="ECO:0007669"/>
    <property type="project" value="UniProtKB-KW"/>
</dbReference>
<dbReference type="PANTHER" id="PTHR30146">
    <property type="entry name" value="LACI-RELATED TRANSCRIPTIONAL REPRESSOR"/>
    <property type="match status" value="1"/>
</dbReference>
<dbReference type="PANTHER" id="PTHR30146:SF109">
    <property type="entry name" value="HTH-TYPE TRANSCRIPTIONAL REGULATOR GALS"/>
    <property type="match status" value="1"/>
</dbReference>
<dbReference type="PROSITE" id="PS50932">
    <property type="entry name" value="HTH_LACI_2"/>
    <property type="match status" value="1"/>
</dbReference>
<keyword evidence="1" id="KW-0805">Transcription regulation</keyword>
<dbReference type="SUPFAM" id="SSF53822">
    <property type="entry name" value="Periplasmic binding protein-like I"/>
    <property type="match status" value="1"/>
</dbReference>
<evidence type="ECO:0000256" key="2">
    <source>
        <dbReference type="ARBA" id="ARBA00023125"/>
    </source>
</evidence>
<sequence length="339" mass="34890">MRDSAGPTIYDVAERAGVSKSLVSLVLRGGVGVSEKRRLAVQAAIDELGYRPSLAASALAGNRTHGIGVLIDDYTNLWFVNLIRGMDDELFGQRFSLTVADTQLNAHLGRSPVEAFLGMRVEGLVIAAEPTPDVIDALTGPGAARIPTVVAGGRAGVIPGADVVAIDEELGSRLAVEHLVSLGHTAIAHVTGLGGSAANRLRGYERAMGDARLTPIVVGHGLETTEEAGFAATREVLAGHPTVSAVFTANDTMAVGALGALRDEGLSVPGDVSVVGYDNSPLAGAHLVDITTVDDRGASLGTEVVRALLSRIADPSLPARTTLVPPTLVVRSSTGPAPR</sequence>
<dbReference type="RefSeq" id="WP_345376131.1">
    <property type="nucleotide sequence ID" value="NZ_BAABLM010000005.1"/>
</dbReference>
<keyword evidence="3" id="KW-0804">Transcription</keyword>
<reference evidence="6" key="1">
    <citation type="journal article" date="2019" name="Int. J. Syst. Evol. Microbiol.">
        <title>The Global Catalogue of Microorganisms (GCM) 10K type strain sequencing project: providing services to taxonomists for standard genome sequencing and annotation.</title>
        <authorList>
            <consortium name="The Broad Institute Genomics Platform"/>
            <consortium name="The Broad Institute Genome Sequencing Center for Infectious Disease"/>
            <person name="Wu L."/>
            <person name="Ma J."/>
        </authorList>
    </citation>
    <scope>NUCLEOTIDE SEQUENCE [LARGE SCALE GENOMIC DNA]</scope>
    <source>
        <strain evidence="6">JCM 18956</strain>
    </source>
</reference>
<dbReference type="InterPro" id="IPR028082">
    <property type="entry name" value="Peripla_BP_I"/>
</dbReference>
<evidence type="ECO:0000256" key="1">
    <source>
        <dbReference type="ARBA" id="ARBA00023015"/>
    </source>
</evidence>
<feature type="domain" description="HTH lacI-type" evidence="4">
    <location>
        <begin position="7"/>
        <end position="61"/>
    </location>
</feature>
<dbReference type="Pfam" id="PF13377">
    <property type="entry name" value="Peripla_BP_3"/>
    <property type="match status" value="1"/>
</dbReference>
<proteinExistence type="predicted"/>
<dbReference type="SUPFAM" id="SSF47413">
    <property type="entry name" value="lambda repressor-like DNA-binding domains"/>
    <property type="match status" value="1"/>
</dbReference>